<dbReference type="AlphaFoldDB" id="A0A084JX37"/>
<accession>A0A084JX37</accession>
<dbReference type="Proteomes" id="UP000028531">
    <property type="component" value="Unassembled WGS sequence"/>
</dbReference>
<gene>
    <name evidence="1" type="ORF">IL45_04730</name>
</gene>
<name>A0A084JX37_NONUL</name>
<evidence type="ECO:0000313" key="1">
    <source>
        <dbReference type="EMBL" id="KEZ93521.1"/>
    </source>
</evidence>
<protein>
    <submittedName>
        <fullName evidence="1">Uncharacterized protein</fullName>
    </submittedName>
</protein>
<evidence type="ECO:0000313" key="2">
    <source>
        <dbReference type="Proteomes" id="UP000028531"/>
    </source>
</evidence>
<comment type="caution">
    <text evidence="1">The sequence shown here is derived from an EMBL/GenBank/DDBJ whole genome shotgun (WGS) entry which is preliminary data.</text>
</comment>
<reference evidence="1 2" key="1">
    <citation type="submission" date="2014-07" db="EMBL/GenBank/DDBJ databases">
        <title>Draft genome sequence of Nonlabens ulvanivorans, an ulvan degrading bacterium.</title>
        <authorList>
            <person name="Kopel M."/>
            <person name="Helbert W."/>
            <person name="Henrissat B."/>
            <person name="Doniger T."/>
            <person name="Banin E."/>
        </authorList>
    </citation>
    <scope>NUCLEOTIDE SEQUENCE [LARGE SCALE GENOMIC DNA]</scope>
    <source>
        <strain evidence="1 2">PLR</strain>
    </source>
</reference>
<sequence>MSDIDYIEKACRYDTSLSDLVFLDFFVNLGELSIDKQERVKKMNFLKSIKETKISEWQVYQYDELCILDSFWDDIQKLDELEPSLSDSVSRYVKSQLKL</sequence>
<proteinExistence type="predicted"/>
<organism evidence="1 2">
    <name type="scientific">Nonlabens ulvanivorans</name>
    <name type="common">Persicivirga ulvanivorans</name>
    <dbReference type="NCBI Taxonomy" id="906888"/>
    <lineage>
        <taxon>Bacteria</taxon>
        <taxon>Pseudomonadati</taxon>
        <taxon>Bacteroidota</taxon>
        <taxon>Flavobacteriia</taxon>
        <taxon>Flavobacteriales</taxon>
        <taxon>Flavobacteriaceae</taxon>
        <taxon>Nonlabens</taxon>
    </lineage>
</organism>
<dbReference type="EMBL" id="JPJI01000026">
    <property type="protein sequence ID" value="KEZ93521.1"/>
    <property type="molecule type" value="Genomic_DNA"/>
</dbReference>